<dbReference type="InterPro" id="IPR042228">
    <property type="entry name" value="Dynein_linker_3"/>
</dbReference>
<dbReference type="FunFam" id="3.40.50.300:FF:000153">
    <property type="entry name" value="Dynein axonemal heavy chain 1"/>
    <property type="match status" value="1"/>
</dbReference>
<evidence type="ECO:0000256" key="8">
    <source>
        <dbReference type="ARBA" id="ARBA00023017"/>
    </source>
</evidence>
<feature type="domain" description="AAA+ ATPase" evidence="16">
    <location>
        <begin position="2425"/>
        <end position="2561"/>
    </location>
</feature>
<dbReference type="FunFam" id="1.20.920.20:FF:000031">
    <property type="entry name" value="Uncharacterized protein"/>
    <property type="match status" value="1"/>
</dbReference>
<dbReference type="InterPro" id="IPR041658">
    <property type="entry name" value="AAA_lid_11"/>
</dbReference>
<feature type="compositionally biased region" description="Low complexity" evidence="15">
    <location>
        <begin position="116"/>
        <end position="147"/>
    </location>
</feature>
<proteinExistence type="inferred from homology"/>
<dbReference type="EMBL" id="GG666468">
    <property type="protein sequence ID" value="EEN67956.1"/>
    <property type="molecule type" value="Genomic_DNA"/>
</dbReference>
<comment type="subcellular location">
    <subcellularLocation>
        <location evidence="1">Cytoplasm</location>
        <location evidence="1">Cytoskeleton</location>
        <location evidence="1">Cilium axoneme</location>
    </subcellularLocation>
</comment>
<accession>C3XV30</accession>
<dbReference type="GO" id="GO:0007018">
    <property type="term" value="P:microtubule-based movement"/>
    <property type="evidence" value="ECO:0007669"/>
    <property type="project" value="InterPro"/>
</dbReference>
<evidence type="ECO:0000256" key="7">
    <source>
        <dbReference type="ARBA" id="ARBA00022840"/>
    </source>
</evidence>
<feature type="domain" description="AAA+ ATPase" evidence="16">
    <location>
        <begin position="2714"/>
        <end position="2852"/>
    </location>
</feature>
<dbReference type="Gene3D" id="1.20.920.20">
    <property type="match status" value="2"/>
</dbReference>
<dbReference type="FunFam" id="3.40.50.300:FF:001855">
    <property type="entry name" value="Dynein axonemal heavy chain 10"/>
    <property type="match status" value="1"/>
</dbReference>
<keyword evidence="4" id="KW-0493">Microtubule</keyword>
<sequence>MALDDVRLEWMRNKVYSGLGIEDTEIFEELLNREDGEYERKILKFLNESPESGSPTAILFYCQTQEEEEEVEVECEPEVPDIPVDDGAAGSDDDKRSGDGDGEGEGEGGGSRAEGDAGADPGATTPAAQPAEGDTEQPAAAEGTTAAEGEEAGGEEGQEGASSATPEVEMPKSRQTKIIIQTVMRSYLFVCMDHLPEELADQDCVFFLRNALGTVDCPNDIEEANETLPKQFEFGILNGHSLVMLEHIISQVYTPLLSYNTHRNGGPQASGSSVPPSRGAATPRAPPEDHGEEEGEFNIKESQTRALLRDEFLINMQKFTGHISRTIGQIEGEVRLEIPELNLEGSEVDLAKDSALVEEIENATSSWERQIHQALEHQQKKQPQGNGPLAEIDFWRERNAALSALHEQLKIPVVKKMLTILTKADSPFVQSFESERADLTKFYVEAKDNVRFLSTLERHFKNLTHGTGFNVVLDTIPSLMNALRMVWIISRHYNRDERMVPLMERIAWELAERVARVINIRTIFKEKTEQVKSRTSEAKKTLELWKECYFDVRAKIEASGRDSRWEFDRKKLFERTDYMASICQDIYDIAQVSFDPFGLRHQNQWKAVMDWFNREVLAIEGEAKHFIDESFKTLRSAEGAFDLLLKFKHIRTRDAINSQLMRKFNDILLQFGKEVDTMNSIYQQYKDDPPLSKNQPPVAGAIMWERSLFHRMKHVIIRFQVLDEMLSTDQGKQARMRYLTVAKEMKVFEDEKYAAWREQVEQSSLVLPGFLKRNLLAKPQQTEEEGQGKEEAPAAGEESKKVKYVVDFAPELSEIITETKYMEQLGFPIPETARNVALQEDKYIRYVDGLRHMLNRYHSLLGSLDEAETQLLDEHIRELRRVLRPGYKRLNWNSLGINDYVSRVQQAMGKFESLVNQIQKNARDINARLAMVENSNLFKIPPPKAGETLPGAKEDKYIRYVDGLRHMLNRYHSLLGSLDEAETQLLDEHIRELRRVLRPGYKRLNWNSLGINDYVSRVQQEFFEYIERERSKDYELLARKYRAIGPLLTKMEGLVVHTNTGKSPKLHSYYNYWERRVYNSLTALVKRNLSWFCRAITSPKPLFQIDAMLSAPEIVLTPNPNEIYKLCMNCNVQKMLMALNKYLSRWKRYRPLWKLDKNVQKMLMALNKYLSRWKRYRPLWKLDKNVQKMLMALNKYLSRWKRYRPLRKLDKNVQKMLMALNKYLSRWKRYRPLWKLDKGQTSDLKKVPDTLEDLKFVLGVIANIKDISLDVEMRFVDLQERYRTLGMYKIEVTEEETDLVKDMPQIWGDLFLDSKRVDARLAPVKKKFTESSLVLPGFLKRNLLAKPQQTEEEGQGKEEAPAAGEESKKVKYVVDFAPELSEIITETKYMEQLGFPIPETARNVALQEDKYIRYVDGLRHMLNRYHSLLGSLDEAETQLLDEHIRELRRVLRPGYKRLNWNSLGINDYVSRVQQLVKRNLSWFCRAITSPKPLFQIDAMLSAPEIVLTPNPNEIYKLCMNCVRDAVEGSKLFVRWMHGTCIETPPQHAEGEDEPIVFSFFTDIAADSGVIDLCVLVSQNVQKMLMALNKYLSRWKRYRPLRKLDKNVQKMLMALNKYLSRWKRYRPLRKLDKGIMMEKFAAKKPSCVAYDEKLQFYTKIAHEVSEQPLVKDEDCIRLQLTPLASTVQDHAKAWGQTSDLKKVPDTLEDLKFVLGVIANIKDISLDVEMRFVDLQERYRTLGMYKIEVTEEETDLVKDMPQIWGDLFLDSKRVDARLAPVKKKFTEITLQQIQEYDKDLNNFGEKFHAEGPGAVGADLDKGVEILEQYQKELAKYERERQELANAERLFDLPITMYPLLQQVQKEMKGLEMIYTLYKQQKAAREEWSQTLWANLNVNQLVEGIEGFIKQLKRMPKDVKSLPCAHHLDAKMREFQASIPLFVDLKHEALRERHWKELMEKTGKSFDMNPETFTLENLFAMDLHNYAETIADIVTSASKELSIEKGIKEVEETWASMKFMVHKYIKGTSDRGFILGSVDDVMQILDDNAMNLQSMSASRFVGPFLQTVQNWEKGLSLIAEVVEVWMVVQRKWMYLESIFLAGDIRSQLPEEAKKFDAIDKMFKKIMNETAKSPIIKTTCHAPNRLSDLQNLSEGLEKCQKSLNDYLDSKRNAFPRFFFISDEELLSILGSSDPNCMYDNISALKFNEGSNGETLATAMISAEGEVMEFRSNVAAEGRVEDWMTAVLQEMRSTNRLITKEAIFKYCEDGMPRVEWMTLYQGMVVLAGNQVWWTWEVEDTFAKVKKGDKNAMKNYAKRMHKQIDDLVVKVRSELSKNDRAKFNSVLIIDVHARDIIDIFVRDSIMDIREFEWESQLRFYWDRPLDELMVKQCTGSFGYGYEYMGLNGRLVITPLTDRIYLTLTQALSMYLGGAPAGPAGTGKTETTKDLAKALGLLCVVTNCGEGMDFKAVGKIFSGLAQCGAWGCFDEFNRIDVSVLSVISSQIKTIQNALIHKLKRFQFEGSEIAMDDRMGIFITMNPGYAGRTELPESVKALFRPVVVIVPDLQQICEIMLFSEGFLLAKVLAKKMTVLYKLAKEQLSKQHHYDFGLRALKSVLVMAGELKRGSPDLDELTTVQSMYPKDVVLMRALRDMNLPKFVFEDVPLFLGLIGDLFPGLDCPRVRYPSFNDAVEQSLEDNGYVLLPEQADKVVQMYETMLTRHTTMIVGPTGGGKSVVINTLAQAQTRLGLNTKLYVMNPKACTVIELYGILDPITRDWTDGMLSNIFREINKPLQGEKQERRYILYDGDVDALWVENMNSVMDDNKLLTLANGERIRLQKHCAMLFEVGDLQYASPATVSRCGMVYVDPKNLGYQPFWEKWANGRPNKAERDDLNRLFEKYVPPAIDMVIEGIVDGRQGEKLKCIVPLTNLNLVVQLSNMLNAILVKEVSDSMILEAYFLQCLYWSIGGALLEDGRVKFDQLIKGLSQMTTVTDEPGKYAGIGEIPGAQPTLYEYFFDDVQNRWIPWGELVPKYVHDPEKKFNEILVPTVDTLLLTMNFSSRTTSMDVQRNLEANVEKRTKDTYGPPPGKRLLCFIDDMNMPQVDTYGTQQPIALLKLLLERGGMYDRGKELNYKILKDLGYLAAMGKAGGGRNEVDPRFVSLFTVFNMTFPSDESLHHIYSSILQGHLKPFSDEIRGLANGLTSATLTLYQNIVRDLPPTPSKFHYIFNLRDLSRTYQGLCLTTPDRFQTAPQFIRCWRNETTRVFNDRLINDTDKDLVVGIMKGILEENYRQHIEAVQREPCLFGDFRTALEESEPRVYEDIQDYDAAKALFQEILEEYNDNYTPMNLGHALLVGIGGSGKQSLTKLASFTAGCDIFEITLSRGYEESNFRDDLKILYGKLGVENKKTVFLFTDAHVAQEGFLELINNMLTSGMVPALYPDDEKDAIIQSMRDEAGKAGSGPAREAIWHNDDDDDVMTMMISDDDDDDISQMRDEAGKAGSGPAREAIWQYFVTKCSNNLHIVLAMSPTGDTLRTRCRNFPGLVNNTTIDWFMPWPEQALYAVANVFVGENQMVPDQHQEQVVSHLVYVHQSVVDYSRLFQQKLRRINYVTPKNYLDFITSYTKLLQEKDQYILSQVRVYRVQGKGNYLDFITSYTKLLQKKDQYILSQCKRLEGGMAKLAEASVQLNELNEKLAVQKVAVTEKTAACEALLEEISSSSTEATEKKKFAEATAIQLDEQNKVIAVEKKDAEESLAEAMPALEAARLALQDLDKSDVTEIRSFAKPPKAVQTVCECIVVMRGIKEVSWKSAKGMMSEPNFLKSLMEMDVDAITQGQTKTVKGFVKSMAVSIEEMSAISRAGAGMLKFVEAVMGYCDVAREIKPKREKVARLERNYHQSKRELEKIQKEVQGLEDTLAKLSQKYEDAMREKRELQEEAEIMERRLIAADKLISGLGSENVRWRRDLEDLKEQRVRLLGDCLLASAFLSYLGAFSWDFRQDLLFKEWETDVVNKAIPLSQPFKLDVLLTNDVEVSKWTSEGLPPDELSIQNGILTTNASRFPLCIDPQQQALSWIKKKEEKNNLKVSSFNDPDFLKQLELAIKYGFPFLFKDVDEYIDPVIDNVLEKNIKGAQGRQFIVLGDKEVDYDPSFRLYLNTKLSNPKYSPAVFGKAMVINYTVTLKGLEDQLLSVIVGFERKELEEQRERLIQETSDNKRLLKDLEDSLLRELATSTGNMLDNVELVQTLEETKSKASEVTEKLKLAEKTSIDINKLRDGYRPAARRGAILYFVLSEMAIINTMYQYSLASYLEVFDFSLRKSLPDSILVKRLKNIMDTLTHNVYNYGCTGLFEKHKLLFSFQICIKLQQNEDRCPQEELDFFIKGNLSLEKSKRRRPFDWIPEQGWEDIIRLTESFQDAFGSLAEDIERNERHWKEWYDLDAPEAAPYPMKYKDTLTDFQRLMLLRCFRVDRVYRSVTDFVTDKMGEKYVTPPVVSFEAIFEQSTPLSPIVFILSPGSDPAGDLFKLAERSGFGGNRLKYLAMGQGQEKVALQLLETSIARGHWLMLQNCHLLVRWLKDLEKALERITKPHPDFRLWLTTDPTPEFPIGILQRSLKVVTEPPNGLKLNLRNTYHKITATALGDCPHEYFPALVYVLAFFHAVVQERRKYGKVGWNIPYDFNESDFQVCMSILHTYLRKACEQGDQKVPWASLKYLIGE</sequence>
<keyword evidence="11" id="KW-0505">Motor protein</keyword>
<dbReference type="Pfam" id="PF12775">
    <property type="entry name" value="AAA_7"/>
    <property type="match status" value="1"/>
</dbReference>
<dbReference type="InterPro" id="IPR003593">
    <property type="entry name" value="AAA+_ATPase"/>
</dbReference>
<organism>
    <name type="scientific">Branchiostoma floridae</name>
    <name type="common">Florida lancelet</name>
    <name type="synonym">Amphioxus</name>
    <dbReference type="NCBI Taxonomy" id="7739"/>
    <lineage>
        <taxon>Eukaryota</taxon>
        <taxon>Metazoa</taxon>
        <taxon>Chordata</taxon>
        <taxon>Cephalochordata</taxon>
        <taxon>Leptocardii</taxon>
        <taxon>Amphioxiformes</taxon>
        <taxon>Branchiostomatidae</taxon>
        <taxon>Branchiostoma</taxon>
    </lineage>
</organism>
<keyword evidence="6" id="KW-0547">Nucleotide-binding</keyword>
<protein>
    <recommendedName>
        <fullName evidence="16">AAA+ ATPase domain-containing protein</fullName>
    </recommendedName>
</protein>
<evidence type="ECO:0000256" key="9">
    <source>
        <dbReference type="ARBA" id="ARBA00023054"/>
    </source>
</evidence>
<feature type="region of interest" description="Disordered" evidence="15">
    <location>
        <begin position="263"/>
        <end position="298"/>
    </location>
</feature>
<dbReference type="FunFam" id="3.40.50.300:FF:000063">
    <property type="entry name" value="dynein heavy chain 6, axonemal"/>
    <property type="match status" value="1"/>
</dbReference>
<keyword evidence="7" id="KW-0067">ATP-binding</keyword>
<dbReference type="PANTHER" id="PTHR22878:SF63">
    <property type="entry name" value="DYNEIN AXONEMAL HEAVY CHAIN 10"/>
    <property type="match status" value="1"/>
</dbReference>
<dbReference type="InParanoid" id="C3XV30"/>
<dbReference type="Gene3D" id="1.10.287.2620">
    <property type="match status" value="1"/>
</dbReference>
<keyword evidence="10" id="KW-0969">Cilium</keyword>
<dbReference type="PANTHER" id="PTHR22878">
    <property type="entry name" value="DYNEIN HEAVY CHAIN 6, AXONEMAL-LIKE-RELATED"/>
    <property type="match status" value="1"/>
</dbReference>
<dbReference type="FunFam" id="1.20.58.1120:FF:000008">
    <property type="entry name" value="Dynein heavy chain 10, axonemal"/>
    <property type="match status" value="1"/>
</dbReference>
<name>C3XV30_BRAFL</name>
<dbReference type="Pfam" id="PF17857">
    <property type="entry name" value="AAA_lid_1"/>
    <property type="match status" value="1"/>
</dbReference>
<dbReference type="Pfam" id="PF12774">
    <property type="entry name" value="AAA_6"/>
    <property type="match status" value="1"/>
</dbReference>
<dbReference type="Gene3D" id="1.10.8.710">
    <property type="match status" value="1"/>
</dbReference>
<dbReference type="eggNOG" id="KOG3595">
    <property type="taxonomic scope" value="Eukaryota"/>
</dbReference>
<evidence type="ECO:0000256" key="13">
    <source>
        <dbReference type="ARBA" id="ARBA00023273"/>
    </source>
</evidence>
<dbReference type="FunFam" id="3.40.50.300:FF:000049">
    <property type="entry name" value="Dynein, axonemal, heavy chain 5"/>
    <property type="match status" value="1"/>
</dbReference>
<feature type="coiled-coil region" evidence="14">
    <location>
        <begin position="3883"/>
        <end position="3973"/>
    </location>
</feature>
<comment type="similarity">
    <text evidence="2">Belongs to the dynein heavy chain family.</text>
</comment>
<feature type="compositionally biased region" description="Polar residues" evidence="15">
    <location>
        <begin position="263"/>
        <end position="275"/>
    </location>
</feature>
<feature type="non-terminal residue" evidence="17">
    <location>
        <position position="4708"/>
    </location>
</feature>
<keyword evidence="3" id="KW-0963">Cytoplasm</keyword>
<evidence type="ECO:0000256" key="1">
    <source>
        <dbReference type="ARBA" id="ARBA00004430"/>
    </source>
</evidence>
<feature type="coiled-coil region" evidence="14">
    <location>
        <begin position="3669"/>
        <end position="3696"/>
    </location>
</feature>
<dbReference type="SMART" id="SM00382">
    <property type="entry name" value="AAA"/>
    <property type="match status" value="2"/>
</dbReference>
<evidence type="ECO:0000256" key="11">
    <source>
        <dbReference type="ARBA" id="ARBA00023175"/>
    </source>
</evidence>
<dbReference type="InterPro" id="IPR026983">
    <property type="entry name" value="DHC"/>
</dbReference>
<dbReference type="Gene3D" id="3.20.180.20">
    <property type="entry name" value="Dynein heavy chain, N-terminal domain 2"/>
    <property type="match status" value="1"/>
</dbReference>
<dbReference type="FunFam" id="1.20.140.100:FF:000013">
    <property type="entry name" value="Dynein heavy chain 10, axonemal"/>
    <property type="match status" value="1"/>
</dbReference>
<dbReference type="GO" id="GO:0045505">
    <property type="term" value="F:dynein intermediate chain binding"/>
    <property type="evidence" value="ECO:0007669"/>
    <property type="project" value="InterPro"/>
</dbReference>
<dbReference type="InterPro" id="IPR035706">
    <property type="entry name" value="AAA_9"/>
</dbReference>
<dbReference type="GO" id="GO:0005930">
    <property type="term" value="C:axoneme"/>
    <property type="evidence" value="ECO:0007669"/>
    <property type="project" value="UniProtKB-SubCell"/>
</dbReference>
<dbReference type="Gene3D" id="6.10.140.1060">
    <property type="match status" value="1"/>
</dbReference>
<evidence type="ECO:0000256" key="15">
    <source>
        <dbReference type="SAM" id="MobiDB-lite"/>
    </source>
</evidence>
<feature type="compositionally biased region" description="Acidic residues" evidence="15">
    <location>
        <begin position="65"/>
        <end position="79"/>
    </location>
</feature>
<keyword evidence="8" id="KW-0243">Dynein</keyword>
<dbReference type="Pfam" id="PF12780">
    <property type="entry name" value="AAA_8"/>
    <property type="match status" value="2"/>
</dbReference>
<evidence type="ECO:0000256" key="12">
    <source>
        <dbReference type="ARBA" id="ARBA00023212"/>
    </source>
</evidence>
<feature type="coiled-coil region" evidence="14">
    <location>
        <begin position="4190"/>
        <end position="4259"/>
    </location>
</feature>
<dbReference type="Gene3D" id="1.20.140.100">
    <property type="entry name" value="Dynein heavy chain, N-terminal domain 2"/>
    <property type="match status" value="1"/>
</dbReference>
<dbReference type="GO" id="GO:0008569">
    <property type="term" value="F:minus-end-directed microtubule motor activity"/>
    <property type="evidence" value="ECO:0007669"/>
    <property type="project" value="InterPro"/>
</dbReference>
<evidence type="ECO:0000256" key="3">
    <source>
        <dbReference type="ARBA" id="ARBA00022490"/>
    </source>
</evidence>
<dbReference type="Pfam" id="PF08393">
    <property type="entry name" value="DHC_N2"/>
    <property type="match status" value="1"/>
</dbReference>
<dbReference type="InterPro" id="IPR042219">
    <property type="entry name" value="AAA_lid_11_sf"/>
</dbReference>
<dbReference type="Pfam" id="PF03028">
    <property type="entry name" value="Dynein_heavy"/>
    <property type="match status" value="1"/>
</dbReference>
<dbReference type="FunFam" id="1.10.8.1220:FF:000001">
    <property type="entry name" value="Dynein axonemal heavy chain 5"/>
    <property type="match status" value="1"/>
</dbReference>
<dbReference type="InterPro" id="IPR004273">
    <property type="entry name" value="Dynein_heavy_D6_P-loop"/>
</dbReference>
<dbReference type="SUPFAM" id="SSF52540">
    <property type="entry name" value="P-loop containing nucleoside triphosphate hydrolases"/>
    <property type="match status" value="4"/>
</dbReference>
<keyword evidence="5" id="KW-0677">Repeat</keyword>
<dbReference type="FunFam" id="1.10.8.710:FF:000002">
    <property type="entry name" value="dynein heavy chain 17, axonemal"/>
    <property type="match status" value="1"/>
</dbReference>
<evidence type="ECO:0000259" key="16">
    <source>
        <dbReference type="SMART" id="SM00382"/>
    </source>
</evidence>
<dbReference type="Gene3D" id="1.10.8.1220">
    <property type="match status" value="1"/>
</dbReference>
<dbReference type="InterPro" id="IPR035699">
    <property type="entry name" value="AAA_6"/>
</dbReference>
<dbReference type="Gene3D" id="1.10.472.130">
    <property type="match status" value="1"/>
</dbReference>
<dbReference type="Pfam" id="PF12777">
    <property type="entry name" value="MT"/>
    <property type="match status" value="1"/>
</dbReference>
<evidence type="ECO:0000256" key="10">
    <source>
        <dbReference type="ARBA" id="ARBA00023069"/>
    </source>
</evidence>
<dbReference type="Gene3D" id="1.20.58.1120">
    <property type="match status" value="1"/>
</dbReference>
<dbReference type="Gene3D" id="1.20.920.30">
    <property type="match status" value="1"/>
</dbReference>
<dbReference type="Pfam" id="PF18198">
    <property type="entry name" value="AAA_lid_11"/>
    <property type="match status" value="1"/>
</dbReference>
<keyword evidence="12" id="KW-0206">Cytoskeleton</keyword>
<feature type="compositionally biased region" description="Low complexity" evidence="15">
    <location>
        <begin position="81"/>
        <end position="90"/>
    </location>
</feature>
<evidence type="ECO:0000256" key="4">
    <source>
        <dbReference type="ARBA" id="ARBA00022701"/>
    </source>
</evidence>
<reference evidence="17" key="1">
    <citation type="journal article" date="2008" name="Nature">
        <title>The amphioxus genome and the evolution of the chordate karyotype.</title>
        <authorList>
            <consortium name="US DOE Joint Genome Institute (JGI-PGF)"/>
            <person name="Putnam N.H."/>
            <person name="Butts T."/>
            <person name="Ferrier D.E.K."/>
            <person name="Furlong R.F."/>
            <person name="Hellsten U."/>
            <person name="Kawashima T."/>
            <person name="Robinson-Rechavi M."/>
            <person name="Shoguchi E."/>
            <person name="Terry A."/>
            <person name="Yu J.-K."/>
            <person name="Benito-Gutierrez E.L."/>
            <person name="Dubchak I."/>
            <person name="Garcia-Fernandez J."/>
            <person name="Gibson-Brown J.J."/>
            <person name="Grigoriev I.V."/>
            <person name="Horton A.C."/>
            <person name="de Jong P.J."/>
            <person name="Jurka J."/>
            <person name="Kapitonov V.V."/>
            <person name="Kohara Y."/>
            <person name="Kuroki Y."/>
            <person name="Lindquist E."/>
            <person name="Lucas S."/>
            <person name="Osoegawa K."/>
            <person name="Pennacchio L.A."/>
            <person name="Salamov A.A."/>
            <person name="Satou Y."/>
            <person name="Sauka-Spengler T."/>
            <person name="Schmutz J."/>
            <person name="Shin-I T."/>
            <person name="Toyoda A."/>
            <person name="Bronner-Fraser M."/>
            <person name="Fujiyama A."/>
            <person name="Holland L.Z."/>
            <person name="Holland P.W.H."/>
            <person name="Satoh N."/>
            <person name="Rokhsar D.S."/>
        </authorList>
    </citation>
    <scope>NUCLEOTIDE SEQUENCE [LARGE SCALE GENOMIC DNA]</scope>
    <source>
        <strain evidence="17">S238N-H82</strain>
        <tissue evidence="17">Testes</tissue>
    </source>
</reference>
<evidence type="ECO:0000313" key="17">
    <source>
        <dbReference type="EMBL" id="EEN67956.1"/>
    </source>
</evidence>
<dbReference type="FunFam" id="1.10.472.130:FF:000010">
    <property type="entry name" value="Dynein axonemal heavy chain 10"/>
    <property type="match status" value="1"/>
</dbReference>
<dbReference type="InterPro" id="IPR024317">
    <property type="entry name" value="Dynein_heavy_chain_D4_dom"/>
</dbReference>
<feature type="region of interest" description="Disordered" evidence="15">
    <location>
        <begin position="65"/>
        <end position="173"/>
    </location>
</feature>
<dbReference type="Pfam" id="PF17852">
    <property type="entry name" value="Dynein_AAA_lid"/>
    <property type="match status" value="1"/>
</dbReference>
<dbReference type="FunFam" id="1.20.920.20:FF:000008">
    <property type="entry name" value="Dynein heavy chain 10, axonemal"/>
    <property type="match status" value="1"/>
</dbReference>
<feature type="coiled-coil region" evidence="14">
    <location>
        <begin position="1817"/>
        <end position="1878"/>
    </location>
</feature>
<evidence type="ECO:0000256" key="14">
    <source>
        <dbReference type="SAM" id="Coils"/>
    </source>
</evidence>
<dbReference type="FunFam" id="1.10.287.2620:FF:000002">
    <property type="entry name" value="Dynein heavy chain 2, axonemal"/>
    <property type="match status" value="1"/>
</dbReference>
<keyword evidence="9 14" id="KW-0175">Coiled coil</keyword>
<dbReference type="Pfam" id="PF08385">
    <property type="entry name" value="DHC_N1"/>
    <property type="match status" value="3"/>
</dbReference>
<dbReference type="InterPro" id="IPR013602">
    <property type="entry name" value="Dynein_heavy_linker"/>
</dbReference>
<dbReference type="Gene3D" id="1.10.8.720">
    <property type="entry name" value="Region D6 of dynein motor"/>
    <property type="match status" value="1"/>
</dbReference>
<feature type="compositionally biased region" description="Acidic residues" evidence="15">
    <location>
        <begin position="148"/>
        <end position="158"/>
    </location>
</feature>
<dbReference type="FunFam" id="1.20.920.30:FF:000007">
    <property type="entry name" value="Dynein axonemal heavy chain 10"/>
    <property type="match status" value="1"/>
</dbReference>
<dbReference type="InterPro" id="IPR027417">
    <property type="entry name" value="P-loop_NTPase"/>
</dbReference>
<evidence type="ECO:0000256" key="2">
    <source>
        <dbReference type="ARBA" id="ARBA00008887"/>
    </source>
</evidence>
<evidence type="ECO:0000256" key="5">
    <source>
        <dbReference type="ARBA" id="ARBA00022737"/>
    </source>
</evidence>
<dbReference type="GO" id="GO:0005524">
    <property type="term" value="F:ATP binding"/>
    <property type="evidence" value="ECO:0007669"/>
    <property type="project" value="UniProtKB-KW"/>
</dbReference>
<dbReference type="GO" id="GO:0005874">
    <property type="term" value="C:microtubule"/>
    <property type="evidence" value="ECO:0007669"/>
    <property type="project" value="UniProtKB-KW"/>
</dbReference>
<dbReference type="InterPro" id="IPR041466">
    <property type="entry name" value="Dynein_AAA5_ext"/>
</dbReference>
<dbReference type="Gene3D" id="3.40.50.300">
    <property type="entry name" value="P-loop containing nucleotide triphosphate hydrolases"/>
    <property type="match status" value="6"/>
</dbReference>
<dbReference type="GO" id="GO:0051959">
    <property type="term" value="F:dynein light intermediate chain binding"/>
    <property type="evidence" value="ECO:0007669"/>
    <property type="project" value="InterPro"/>
</dbReference>
<evidence type="ECO:0000256" key="6">
    <source>
        <dbReference type="ARBA" id="ARBA00022741"/>
    </source>
</evidence>
<keyword evidence="13" id="KW-0966">Cell projection</keyword>
<dbReference type="InterPro" id="IPR013594">
    <property type="entry name" value="Dynein_heavy_tail"/>
</dbReference>
<dbReference type="GO" id="GO:0031514">
    <property type="term" value="C:motile cilium"/>
    <property type="evidence" value="ECO:0007669"/>
    <property type="project" value="UniProtKB-ARBA"/>
</dbReference>
<dbReference type="InterPro" id="IPR042222">
    <property type="entry name" value="Dynein_2_N"/>
</dbReference>
<dbReference type="STRING" id="7739.C3XV30"/>
<dbReference type="InterPro" id="IPR043157">
    <property type="entry name" value="Dynein_AAA1S"/>
</dbReference>
<dbReference type="InterPro" id="IPR024743">
    <property type="entry name" value="Dynein_HC_stalk"/>
</dbReference>
<dbReference type="GO" id="GO:0030286">
    <property type="term" value="C:dynein complex"/>
    <property type="evidence" value="ECO:0007669"/>
    <property type="project" value="UniProtKB-KW"/>
</dbReference>
<dbReference type="InterPro" id="IPR041589">
    <property type="entry name" value="DNAH3_AAA_lid_1"/>
</dbReference>
<dbReference type="Pfam" id="PF12781">
    <property type="entry name" value="AAA_9"/>
    <property type="match status" value="1"/>
</dbReference>
<gene>
    <name evidence="17" type="ORF">BRAFLDRAFT_126416</name>
</gene>